<accession>A0A7I8KLX5</accession>
<dbReference type="Pfam" id="PF09366">
    <property type="entry name" value="DUF1997"/>
    <property type="match status" value="1"/>
</dbReference>
<proteinExistence type="predicted"/>
<name>A0A7I8KLX5_SPIIN</name>
<evidence type="ECO:0000313" key="1">
    <source>
        <dbReference type="EMBL" id="CAA7398787.1"/>
    </source>
</evidence>
<dbReference type="PANTHER" id="PTHR34131:SF2">
    <property type="entry name" value="FAMILY PROTEIN, PUTATIVE (DUF1997)-RELATED"/>
    <property type="match status" value="1"/>
</dbReference>
<gene>
    <name evidence="1" type="ORF">SI8410_06009452</name>
</gene>
<dbReference type="InterPro" id="IPR018971">
    <property type="entry name" value="DUF1997"/>
</dbReference>
<reference evidence="1" key="1">
    <citation type="submission" date="2020-02" db="EMBL/GenBank/DDBJ databases">
        <authorList>
            <person name="Scholz U."/>
            <person name="Mascher M."/>
            <person name="Fiebig A."/>
        </authorList>
    </citation>
    <scope>NUCLEOTIDE SEQUENCE</scope>
</reference>
<evidence type="ECO:0000313" key="2">
    <source>
        <dbReference type="Proteomes" id="UP000663760"/>
    </source>
</evidence>
<dbReference type="PANTHER" id="PTHR34131">
    <property type="entry name" value="(RAP ANNOTATION RELEASE2) GALACTOSE-BINDING LIKE DOMAIN CONTAINING PROTEIN"/>
    <property type="match status" value="1"/>
</dbReference>
<protein>
    <submittedName>
        <fullName evidence="1">Uncharacterized protein</fullName>
    </submittedName>
</protein>
<keyword evidence="2" id="KW-1185">Reference proteome</keyword>
<dbReference type="Proteomes" id="UP000663760">
    <property type="component" value="Chromosome 6"/>
</dbReference>
<dbReference type="OrthoDB" id="1933789at2759"/>
<dbReference type="EMBL" id="LR746269">
    <property type="protein sequence ID" value="CAA7398787.1"/>
    <property type="molecule type" value="Genomic_DNA"/>
</dbReference>
<organism evidence="1 2">
    <name type="scientific">Spirodela intermedia</name>
    <name type="common">Intermediate duckweed</name>
    <dbReference type="NCBI Taxonomy" id="51605"/>
    <lineage>
        <taxon>Eukaryota</taxon>
        <taxon>Viridiplantae</taxon>
        <taxon>Streptophyta</taxon>
        <taxon>Embryophyta</taxon>
        <taxon>Tracheophyta</taxon>
        <taxon>Spermatophyta</taxon>
        <taxon>Magnoliopsida</taxon>
        <taxon>Liliopsida</taxon>
        <taxon>Araceae</taxon>
        <taxon>Lemnoideae</taxon>
        <taxon>Spirodela</taxon>
    </lineage>
</organism>
<sequence length="243" mass="26967">MTPASIPTQAEGSLFVCCSSETLGDALTCFHSMRSNGRLRAPRSEIPGPNGKKVANLSAKHKESIKLPEYTDGNGKSFPISEFINHPSGVESILNTRALQSIERLETSTYRCTLPTINFLNFEVVPVIVLRVTSTSDDCMVEMLSCKFEGSQILEQQSHRFSAAMRNHITWGEDSVEPSLSFDVNLSVALEVYTKPFTLLPVSAVETPGNLIMQGLIDRLVPQLVEQLLEDYRSWVEERVNVC</sequence>
<dbReference type="AlphaFoldDB" id="A0A7I8KLX5"/>